<dbReference type="Pfam" id="PF01590">
    <property type="entry name" value="GAF"/>
    <property type="match status" value="1"/>
</dbReference>
<comment type="caution">
    <text evidence="2">The sequence shown here is derived from an EMBL/GenBank/DDBJ whole genome shotgun (WGS) entry which is preliminary data.</text>
</comment>
<dbReference type="Proteomes" id="UP000658720">
    <property type="component" value="Unassembled WGS sequence"/>
</dbReference>
<dbReference type="RefSeq" id="WP_194019090.1">
    <property type="nucleotide sequence ID" value="NZ_JADEVV010000009.1"/>
</dbReference>
<proteinExistence type="predicted"/>
<gene>
    <name evidence="2" type="ORF">IQ217_04655</name>
</gene>
<dbReference type="PANTHER" id="PTHR43102:SF2">
    <property type="entry name" value="GAF DOMAIN-CONTAINING PROTEIN"/>
    <property type="match status" value="1"/>
</dbReference>
<dbReference type="PANTHER" id="PTHR43102">
    <property type="entry name" value="SLR1143 PROTEIN"/>
    <property type="match status" value="1"/>
</dbReference>
<feature type="domain" description="GAF" evidence="1">
    <location>
        <begin position="26"/>
        <end position="168"/>
    </location>
</feature>
<keyword evidence="3" id="KW-1185">Reference proteome</keyword>
<reference evidence="2 3" key="1">
    <citation type="submission" date="2020-10" db="EMBL/GenBank/DDBJ databases">
        <authorList>
            <person name="Castelo-Branco R."/>
            <person name="Eusebio N."/>
            <person name="Adriana R."/>
            <person name="Vieira A."/>
            <person name="Brugerolle De Fraissinette N."/>
            <person name="Rezende De Castro R."/>
            <person name="Schneider M.P."/>
            <person name="Vasconcelos V."/>
            <person name="Leao P.N."/>
        </authorList>
    </citation>
    <scope>NUCLEOTIDE SEQUENCE [LARGE SCALE GENOMIC DNA]</scope>
    <source>
        <strain evidence="2 3">LEGE 00031</strain>
    </source>
</reference>
<dbReference type="Gene3D" id="3.30.450.40">
    <property type="match status" value="1"/>
</dbReference>
<dbReference type="SUPFAM" id="SSF55781">
    <property type="entry name" value="GAF domain-like"/>
    <property type="match status" value="1"/>
</dbReference>
<protein>
    <submittedName>
        <fullName evidence="2">GAF domain-containing protein</fullName>
    </submittedName>
</protein>
<dbReference type="EMBL" id="JADEVV010000009">
    <property type="protein sequence ID" value="MBE9253162.1"/>
    <property type="molecule type" value="Genomic_DNA"/>
</dbReference>
<accession>A0ABR9VP74</accession>
<sequence length="169" mass="19296">MQEAAIPSNEQQRLAHLQNLNILDTPSDEKFERITRLLCRVLDMPVAAISLVDENRQWFKSIRGSDLTETPRGISFCAHTILEDRTLIIPDALSDPRFADNPLVIDPPHIRFYAGHPLKMLDNIHVGTLCVYDTKPREMSDDDIQFLEDLSVTVANELKAYMLKSFFTV</sequence>
<dbReference type="SMART" id="SM00065">
    <property type="entry name" value="GAF"/>
    <property type="match status" value="1"/>
</dbReference>
<name>A0ABR9VP74_9SYNC</name>
<evidence type="ECO:0000313" key="3">
    <source>
        <dbReference type="Proteomes" id="UP000658720"/>
    </source>
</evidence>
<organism evidence="2 3">
    <name type="scientific">Synechocystis salina LEGE 00031</name>
    <dbReference type="NCBI Taxonomy" id="1828736"/>
    <lineage>
        <taxon>Bacteria</taxon>
        <taxon>Bacillati</taxon>
        <taxon>Cyanobacteriota</taxon>
        <taxon>Cyanophyceae</taxon>
        <taxon>Synechococcales</taxon>
        <taxon>Merismopediaceae</taxon>
        <taxon>Synechocystis</taxon>
    </lineage>
</organism>
<evidence type="ECO:0000259" key="1">
    <source>
        <dbReference type="SMART" id="SM00065"/>
    </source>
</evidence>
<evidence type="ECO:0000313" key="2">
    <source>
        <dbReference type="EMBL" id="MBE9253162.1"/>
    </source>
</evidence>
<dbReference type="InterPro" id="IPR003018">
    <property type="entry name" value="GAF"/>
</dbReference>
<dbReference type="InterPro" id="IPR029016">
    <property type="entry name" value="GAF-like_dom_sf"/>
</dbReference>